<feature type="transmembrane region" description="Helical" evidence="1">
    <location>
        <begin position="127"/>
        <end position="147"/>
    </location>
</feature>
<dbReference type="EMBL" id="CP048020">
    <property type="protein sequence ID" value="QHX43831.1"/>
    <property type="molecule type" value="Genomic_DNA"/>
</dbReference>
<keyword evidence="1" id="KW-0472">Membrane</keyword>
<accession>A0A6P1Y260</accession>
<reference evidence="2 3" key="1">
    <citation type="submission" date="2020-01" db="EMBL/GenBank/DDBJ databases">
        <title>Complete genome sequence of a human oral phylogroup 1 Treponema sp. strain ATCC 700766, originally isolated from periodontitis dental plaque.</title>
        <authorList>
            <person name="Chan Y."/>
            <person name="Huo Y.-B."/>
            <person name="Yu X.-L."/>
            <person name="Zeng H."/>
            <person name="Leung W.-K."/>
            <person name="Watt R.M."/>
        </authorList>
    </citation>
    <scope>NUCLEOTIDE SEQUENCE [LARGE SCALE GENOMIC DNA]</scope>
    <source>
        <strain evidence="2 3">OMZ 804</strain>
    </source>
</reference>
<gene>
    <name evidence="2" type="ORF">GWP43_10655</name>
</gene>
<evidence type="ECO:0000256" key="1">
    <source>
        <dbReference type="SAM" id="Phobius"/>
    </source>
</evidence>
<keyword evidence="1" id="KW-1133">Transmembrane helix</keyword>
<dbReference type="KEGG" id="trz:GWP43_10655"/>
<evidence type="ECO:0008006" key="4">
    <source>
        <dbReference type="Google" id="ProtNLM"/>
    </source>
</evidence>
<name>A0A6P1Y260_9SPIR</name>
<dbReference type="Proteomes" id="UP000464374">
    <property type="component" value="Chromosome"/>
</dbReference>
<organism evidence="2 3">
    <name type="scientific">Treponema vincentii</name>
    <dbReference type="NCBI Taxonomy" id="69710"/>
    <lineage>
        <taxon>Bacteria</taxon>
        <taxon>Pseudomonadati</taxon>
        <taxon>Spirochaetota</taxon>
        <taxon>Spirochaetia</taxon>
        <taxon>Spirochaetales</taxon>
        <taxon>Treponemataceae</taxon>
        <taxon>Treponema</taxon>
    </lineage>
</organism>
<dbReference type="PROSITE" id="PS51257">
    <property type="entry name" value="PROKAR_LIPOPROTEIN"/>
    <property type="match status" value="1"/>
</dbReference>
<dbReference type="AlphaFoldDB" id="A0A6P1Y260"/>
<dbReference type="RefSeq" id="WP_162664136.1">
    <property type="nucleotide sequence ID" value="NZ_CP048020.1"/>
</dbReference>
<sequence>MKKTSNNDKNSGWKILCYLLIVFFLFLACKNYYNLSHLEKFGIIETAIIKSYSIKSHIEGSGTYYHVKIEYSLLGENLKQICSFDFKPSEEYYENKRIQIIHDSKNDFKLPIAEKEAYKRNEINGNFIRAMGVLFIILLARCVNYIFEKNRNRNKRIKKLIKKKPELKEKYRKEECIKNIIILILLVPFLLIQCLIEWIKERFNSRKRNK</sequence>
<protein>
    <recommendedName>
        <fullName evidence="4">Lipoprotein</fullName>
    </recommendedName>
</protein>
<evidence type="ECO:0000313" key="2">
    <source>
        <dbReference type="EMBL" id="QHX43831.1"/>
    </source>
</evidence>
<feature type="transmembrane region" description="Helical" evidence="1">
    <location>
        <begin position="180"/>
        <end position="199"/>
    </location>
</feature>
<keyword evidence="1" id="KW-0812">Transmembrane</keyword>
<evidence type="ECO:0000313" key="3">
    <source>
        <dbReference type="Proteomes" id="UP000464374"/>
    </source>
</evidence>
<proteinExistence type="predicted"/>
<feature type="transmembrane region" description="Helical" evidence="1">
    <location>
        <begin position="12"/>
        <end position="33"/>
    </location>
</feature>